<accession>A0A520LPI3</accession>
<feature type="binding site" evidence="9">
    <location>
        <position position="167"/>
    </location>
    <ligand>
        <name>anthranilate</name>
        <dbReference type="ChEBI" id="CHEBI:16567"/>
        <label>2</label>
    </ligand>
</feature>
<dbReference type="GO" id="GO:0000287">
    <property type="term" value="F:magnesium ion binding"/>
    <property type="evidence" value="ECO:0007669"/>
    <property type="project" value="UniProtKB-UniRule"/>
</dbReference>
<comment type="function">
    <text evidence="9">Catalyzes the transfer of the phosphoribosyl group of 5-phosphorylribose-1-pyrophosphate (PRPP) to anthranilate to yield N-(5'-phosphoribosyl)-anthranilate (PRA).</text>
</comment>
<feature type="binding site" evidence="9">
    <location>
        <begin position="91"/>
        <end position="94"/>
    </location>
    <ligand>
        <name>5-phospho-alpha-D-ribose 1-diphosphate</name>
        <dbReference type="ChEBI" id="CHEBI:58017"/>
    </ligand>
</feature>
<evidence type="ECO:0000256" key="7">
    <source>
        <dbReference type="ARBA" id="ARBA00052328"/>
    </source>
</evidence>
<feature type="binding site" evidence="9">
    <location>
        <position position="93"/>
    </location>
    <ligand>
        <name>Mg(2+)</name>
        <dbReference type="ChEBI" id="CHEBI:18420"/>
        <label>1</label>
    </ligand>
</feature>
<dbReference type="Gene3D" id="3.40.1030.10">
    <property type="entry name" value="Nucleoside phosphorylase/phosphoribosyltransferase catalytic domain"/>
    <property type="match status" value="1"/>
</dbReference>
<evidence type="ECO:0000256" key="6">
    <source>
        <dbReference type="ARBA" id="ARBA00023141"/>
    </source>
</evidence>
<feature type="binding site" evidence="9">
    <location>
        <position position="112"/>
    </location>
    <ligand>
        <name>anthranilate</name>
        <dbReference type="ChEBI" id="CHEBI:16567"/>
        <label>1</label>
    </ligand>
</feature>
<feature type="binding site" evidence="9">
    <location>
        <position position="121"/>
    </location>
    <ligand>
        <name>5-phospho-alpha-D-ribose 1-diphosphate</name>
        <dbReference type="ChEBI" id="CHEBI:58017"/>
    </ligand>
</feature>
<comment type="cofactor">
    <cofactor evidence="9">
        <name>Mg(2+)</name>
        <dbReference type="ChEBI" id="CHEBI:18420"/>
    </cofactor>
    <text evidence="9">Binds 2 magnesium ions per monomer.</text>
</comment>
<dbReference type="AlphaFoldDB" id="A0A520LPI3"/>
<comment type="pathway">
    <text evidence="1 9">Amino-acid biosynthesis; L-tryptophan biosynthesis; L-tryptophan from chorismate: step 2/5.</text>
</comment>
<evidence type="ECO:0000313" key="12">
    <source>
        <dbReference type="EMBL" id="RZO08898.1"/>
    </source>
</evidence>
<evidence type="ECO:0000313" key="13">
    <source>
        <dbReference type="Proteomes" id="UP000318148"/>
    </source>
</evidence>
<comment type="similarity">
    <text evidence="8">In the C-terminal section; belongs to the anthranilate phosphoribosyltransferase family.</text>
</comment>
<organism evidence="12 13">
    <name type="scientific">SAR92 clade bacterium</name>
    <dbReference type="NCBI Taxonomy" id="2315479"/>
    <lineage>
        <taxon>Bacteria</taxon>
        <taxon>Pseudomonadati</taxon>
        <taxon>Pseudomonadota</taxon>
        <taxon>Gammaproteobacteria</taxon>
        <taxon>Cellvibrionales</taxon>
        <taxon>Porticoccaceae</taxon>
        <taxon>SAR92 clade</taxon>
    </lineage>
</organism>
<dbReference type="Pfam" id="PF00591">
    <property type="entry name" value="Glycos_transf_3"/>
    <property type="match status" value="1"/>
</dbReference>
<feature type="binding site" evidence="9">
    <location>
        <position position="226"/>
    </location>
    <ligand>
        <name>Mg(2+)</name>
        <dbReference type="ChEBI" id="CHEBI:18420"/>
        <label>2</label>
    </ligand>
</feature>
<dbReference type="GO" id="GO:0005829">
    <property type="term" value="C:cytosol"/>
    <property type="evidence" value="ECO:0007669"/>
    <property type="project" value="TreeGrafter"/>
</dbReference>
<evidence type="ECO:0000256" key="2">
    <source>
        <dbReference type="ARBA" id="ARBA00022605"/>
    </source>
</evidence>
<feature type="binding site" evidence="9">
    <location>
        <position position="227"/>
    </location>
    <ligand>
        <name>Mg(2+)</name>
        <dbReference type="ChEBI" id="CHEBI:18420"/>
        <label>2</label>
    </ligand>
</feature>
<evidence type="ECO:0000256" key="8">
    <source>
        <dbReference type="ARBA" id="ARBA00061188"/>
    </source>
</evidence>
<evidence type="ECO:0000256" key="9">
    <source>
        <dbReference type="HAMAP-Rule" id="MF_00211"/>
    </source>
</evidence>
<feature type="binding site" evidence="9">
    <location>
        <begin position="84"/>
        <end position="85"/>
    </location>
    <ligand>
        <name>5-phospho-alpha-D-ribose 1-diphosphate</name>
        <dbReference type="ChEBI" id="CHEBI:58017"/>
    </ligand>
</feature>
<dbReference type="Gene3D" id="1.20.970.10">
    <property type="entry name" value="Transferase, Pyrimidine Nucleoside Phosphorylase, Chain C"/>
    <property type="match status" value="1"/>
</dbReference>
<feature type="binding site" evidence="9">
    <location>
        <position position="81"/>
    </location>
    <ligand>
        <name>5-phospho-alpha-D-ribose 1-diphosphate</name>
        <dbReference type="ChEBI" id="CHEBI:58017"/>
    </ligand>
</feature>
<comment type="catalytic activity">
    <reaction evidence="7 9">
        <text>N-(5-phospho-beta-D-ribosyl)anthranilate + diphosphate = 5-phospho-alpha-D-ribose 1-diphosphate + anthranilate</text>
        <dbReference type="Rhea" id="RHEA:11768"/>
        <dbReference type="ChEBI" id="CHEBI:16567"/>
        <dbReference type="ChEBI" id="CHEBI:18277"/>
        <dbReference type="ChEBI" id="CHEBI:33019"/>
        <dbReference type="ChEBI" id="CHEBI:58017"/>
        <dbReference type="EC" id="2.4.2.18"/>
    </reaction>
</comment>
<keyword evidence="2 9" id="KW-0028">Amino-acid biosynthesis</keyword>
<comment type="caution">
    <text evidence="9">Lacks conserved residue(s) required for the propagation of feature annotation.</text>
</comment>
<dbReference type="InterPro" id="IPR017459">
    <property type="entry name" value="Glycosyl_Trfase_fam3_N_dom"/>
</dbReference>
<keyword evidence="5 9" id="KW-0822">Tryptophan biosynthesis</keyword>
<keyword evidence="4 9" id="KW-0808">Transferase</keyword>
<evidence type="ECO:0000259" key="10">
    <source>
        <dbReference type="Pfam" id="PF00591"/>
    </source>
</evidence>
<dbReference type="NCBIfam" id="TIGR01245">
    <property type="entry name" value="trpD"/>
    <property type="match status" value="1"/>
</dbReference>
<keyword evidence="9" id="KW-0460">Magnesium</keyword>
<evidence type="ECO:0000256" key="4">
    <source>
        <dbReference type="ARBA" id="ARBA00022679"/>
    </source>
</evidence>
<dbReference type="EC" id="2.4.2.18" evidence="9"/>
<name>A0A520LPI3_9GAMM</name>
<feature type="binding site" evidence="9">
    <location>
        <position position="227"/>
    </location>
    <ligand>
        <name>Mg(2+)</name>
        <dbReference type="ChEBI" id="CHEBI:18420"/>
        <label>1</label>
    </ligand>
</feature>
<evidence type="ECO:0000256" key="5">
    <source>
        <dbReference type="ARBA" id="ARBA00022822"/>
    </source>
</evidence>
<evidence type="ECO:0000259" key="11">
    <source>
        <dbReference type="Pfam" id="PF02885"/>
    </source>
</evidence>
<dbReference type="GO" id="GO:0004048">
    <property type="term" value="F:anthranilate phosphoribosyltransferase activity"/>
    <property type="evidence" value="ECO:0007669"/>
    <property type="project" value="UniProtKB-UniRule"/>
</dbReference>
<keyword evidence="6 9" id="KW-0057">Aromatic amino acid biosynthesis</keyword>
<dbReference type="InterPro" id="IPR036320">
    <property type="entry name" value="Glycosyl_Trfase_fam3_N_dom_sf"/>
</dbReference>
<dbReference type="InterPro" id="IPR005940">
    <property type="entry name" value="Anthranilate_Pribosyl_Tfrase"/>
</dbReference>
<protein>
    <recommendedName>
        <fullName evidence="9">Anthranilate phosphoribosyltransferase</fullName>
        <ecNumber evidence="9">2.4.2.18</ecNumber>
    </recommendedName>
</protein>
<comment type="caution">
    <text evidence="12">The sequence shown here is derived from an EMBL/GenBank/DDBJ whole genome shotgun (WGS) entry which is preliminary data.</text>
</comment>
<keyword evidence="9" id="KW-0479">Metal-binding</keyword>
<feature type="domain" description="Glycosyl transferase family 3 N-terminal" evidence="11">
    <location>
        <begin position="5"/>
        <end position="64"/>
    </location>
</feature>
<dbReference type="InterPro" id="IPR000312">
    <property type="entry name" value="Glycosyl_Trfase_fam3"/>
</dbReference>
<dbReference type="PANTHER" id="PTHR43285">
    <property type="entry name" value="ANTHRANILATE PHOSPHORIBOSYLTRANSFERASE"/>
    <property type="match status" value="1"/>
</dbReference>
<dbReference type="SUPFAM" id="SSF52418">
    <property type="entry name" value="Nucleoside phosphorylase/phosphoribosyltransferase catalytic domain"/>
    <property type="match status" value="1"/>
</dbReference>
<sequence length="341" mass="36238">MSIISALNTIVESKDLSESDMYLAFTEIMSGQATDAQIGAFLVALRMKGESIDEISGAVSAMRSLSVRVNVEHEHLVDIVGTGGDQSNLFNVSSATSMVVAAAGGKVAKHGNRSVSSSSGAADVLEVLGININLDPIQIADCIKTVGLGFMFAPLHHKAMKHAIGPRKELGLRTIFNILGPMTNPAGVNRQLIGVYDKRLCRPMAEVLGKTGSEHILVVHSNDGLDEISCADETFIVELKSGVISEYVISPEDFGIKKTPLDSLKAKTSEDSARTIETLFSNKSSVGEEIVIMNAGAALYVSGLSNTIAEGCILASETISSGRVYAKLKELCNFTQQFTII</sequence>
<comment type="similarity">
    <text evidence="9">Belongs to the anthranilate phosphoribosyltransferase family.</text>
</comment>
<dbReference type="FunFam" id="3.40.1030.10:FF:000002">
    <property type="entry name" value="Anthranilate phosphoribosyltransferase"/>
    <property type="match status" value="1"/>
</dbReference>
<dbReference type="UniPathway" id="UPA00035">
    <property type="reaction ID" value="UER00041"/>
</dbReference>
<dbReference type="Proteomes" id="UP000318148">
    <property type="component" value="Unassembled WGS sequence"/>
</dbReference>
<evidence type="ECO:0000256" key="1">
    <source>
        <dbReference type="ARBA" id="ARBA00004907"/>
    </source>
</evidence>
<dbReference type="PANTHER" id="PTHR43285:SF2">
    <property type="entry name" value="ANTHRANILATE PHOSPHORIBOSYLTRANSFERASE"/>
    <property type="match status" value="1"/>
</dbReference>
<feature type="domain" description="Glycosyl transferase family 3" evidence="10">
    <location>
        <begin position="74"/>
        <end position="323"/>
    </location>
</feature>
<gene>
    <name evidence="9 12" type="primary">trpD</name>
    <name evidence="12" type="ORF">EVB02_00155</name>
</gene>
<dbReference type="GO" id="GO:0000162">
    <property type="term" value="P:L-tryptophan biosynthetic process"/>
    <property type="evidence" value="ECO:0007669"/>
    <property type="project" value="UniProtKB-UniRule"/>
</dbReference>
<reference evidence="12 13" key="1">
    <citation type="submission" date="2019-02" db="EMBL/GenBank/DDBJ databases">
        <title>Prokaryotic population dynamics and viral predation in marine succession experiment using metagenomics: the confinement effect.</title>
        <authorList>
            <person name="Haro-Moreno J.M."/>
            <person name="Rodriguez-Valera F."/>
            <person name="Lopez-Perez M."/>
        </authorList>
    </citation>
    <scope>NUCLEOTIDE SEQUENCE [LARGE SCALE GENOMIC DNA]</scope>
    <source>
        <strain evidence="12">MED-G169</strain>
    </source>
</reference>
<keyword evidence="3 9" id="KW-0328">Glycosyltransferase</keyword>
<dbReference type="InterPro" id="IPR035902">
    <property type="entry name" value="Nuc_phospho_transferase"/>
</dbReference>
<evidence type="ECO:0000256" key="3">
    <source>
        <dbReference type="ARBA" id="ARBA00022676"/>
    </source>
</evidence>
<dbReference type="Pfam" id="PF02885">
    <property type="entry name" value="Glycos_trans_3N"/>
    <property type="match status" value="1"/>
</dbReference>
<dbReference type="EMBL" id="SHBO01000001">
    <property type="protein sequence ID" value="RZO08898.1"/>
    <property type="molecule type" value="Genomic_DNA"/>
</dbReference>
<comment type="subunit">
    <text evidence="9">Homodimer.</text>
</comment>
<proteinExistence type="inferred from homology"/>
<dbReference type="HAMAP" id="MF_00211">
    <property type="entry name" value="TrpD"/>
    <property type="match status" value="1"/>
</dbReference>
<dbReference type="SUPFAM" id="SSF47648">
    <property type="entry name" value="Nucleoside phosphorylase/phosphoribosyltransferase N-terminal domain"/>
    <property type="match status" value="1"/>
</dbReference>
<feature type="binding site" evidence="9">
    <location>
        <begin position="109"/>
        <end position="117"/>
    </location>
    <ligand>
        <name>5-phospho-alpha-D-ribose 1-diphosphate</name>
        <dbReference type="ChEBI" id="CHEBI:58017"/>
    </ligand>
</feature>
<feature type="binding site" evidence="9">
    <location>
        <position position="81"/>
    </location>
    <ligand>
        <name>anthranilate</name>
        <dbReference type="ChEBI" id="CHEBI:16567"/>
        <label>1</label>
    </ligand>
</feature>